<dbReference type="Pfam" id="PF01361">
    <property type="entry name" value="Tautomerase"/>
    <property type="match status" value="1"/>
</dbReference>
<dbReference type="PANTHER" id="PTHR35530:SF1">
    <property type="entry name" value="2-HYDROXYMUCONATE TAUTOMERASE"/>
    <property type="match status" value="1"/>
</dbReference>
<organism evidence="6 7">
    <name type="scientific">Thalassotalea marina</name>
    <dbReference type="NCBI Taxonomy" id="1673741"/>
    <lineage>
        <taxon>Bacteria</taxon>
        <taxon>Pseudomonadati</taxon>
        <taxon>Pseudomonadota</taxon>
        <taxon>Gammaproteobacteria</taxon>
        <taxon>Alteromonadales</taxon>
        <taxon>Colwelliaceae</taxon>
        <taxon>Thalassotalea</taxon>
    </lineage>
</organism>
<evidence type="ECO:0000313" key="7">
    <source>
        <dbReference type="Proteomes" id="UP000623842"/>
    </source>
</evidence>
<evidence type="ECO:0000256" key="4">
    <source>
        <dbReference type="RuleBase" id="RU362032"/>
    </source>
</evidence>
<reference evidence="6" key="2">
    <citation type="submission" date="2020-09" db="EMBL/GenBank/DDBJ databases">
        <authorList>
            <person name="Sun Q."/>
            <person name="Kim S."/>
        </authorList>
    </citation>
    <scope>NUCLEOTIDE SEQUENCE</scope>
    <source>
        <strain evidence="6">KCTC 42731</strain>
    </source>
</reference>
<dbReference type="AlphaFoldDB" id="A0A919BQG6"/>
<dbReference type="RefSeq" id="WP_189773329.1">
    <property type="nucleotide sequence ID" value="NZ_BNCK01000009.1"/>
</dbReference>
<dbReference type="EMBL" id="BNCK01000009">
    <property type="protein sequence ID" value="GHG02903.1"/>
    <property type="molecule type" value="Genomic_DNA"/>
</dbReference>
<evidence type="ECO:0000259" key="5">
    <source>
        <dbReference type="Pfam" id="PF01361"/>
    </source>
</evidence>
<evidence type="ECO:0000256" key="3">
    <source>
        <dbReference type="PIRSR" id="PIRSR618191-1"/>
    </source>
</evidence>
<name>A0A919BQG6_9GAMM</name>
<dbReference type="InterPro" id="IPR004370">
    <property type="entry name" value="4-OT-like_dom"/>
</dbReference>
<evidence type="ECO:0000256" key="2">
    <source>
        <dbReference type="ARBA" id="ARBA00023235"/>
    </source>
</evidence>
<comment type="caution">
    <text evidence="6">The sequence shown here is derived from an EMBL/GenBank/DDBJ whole genome shotgun (WGS) entry which is preliminary data.</text>
</comment>
<protein>
    <recommendedName>
        <fullName evidence="4">Tautomerase</fullName>
        <ecNumber evidence="4">5.3.2.-</ecNumber>
    </recommendedName>
</protein>
<feature type="domain" description="4-oxalocrotonate tautomerase-like" evidence="5">
    <location>
        <begin position="2"/>
        <end position="60"/>
    </location>
</feature>
<dbReference type="NCBIfam" id="TIGR00013">
    <property type="entry name" value="taut"/>
    <property type="match status" value="1"/>
</dbReference>
<feature type="active site" description="Proton acceptor; via imino nitrogen" evidence="3">
    <location>
        <position position="2"/>
    </location>
</feature>
<dbReference type="SUPFAM" id="SSF55331">
    <property type="entry name" value="Tautomerase/MIF"/>
    <property type="match status" value="1"/>
</dbReference>
<dbReference type="InterPro" id="IPR014347">
    <property type="entry name" value="Tautomerase/MIF_sf"/>
</dbReference>
<comment type="similarity">
    <text evidence="1 4">Belongs to the 4-oxalocrotonate tautomerase family.</text>
</comment>
<evidence type="ECO:0000256" key="1">
    <source>
        <dbReference type="ARBA" id="ARBA00006723"/>
    </source>
</evidence>
<keyword evidence="7" id="KW-1185">Reference proteome</keyword>
<dbReference type="Gene3D" id="3.30.429.10">
    <property type="entry name" value="Macrophage Migration Inhibitory Factor"/>
    <property type="match status" value="1"/>
</dbReference>
<dbReference type="Proteomes" id="UP000623842">
    <property type="component" value="Unassembled WGS sequence"/>
</dbReference>
<keyword evidence="2 4" id="KW-0413">Isomerase</keyword>
<reference evidence="6" key="1">
    <citation type="journal article" date="2014" name="Int. J. Syst. Evol. Microbiol.">
        <title>Complete genome sequence of Corynebacterium casei LMG S-19264T (=DSM 44701T), isolated from a smear-ripened cheese.</title>
        <authorList>
            <consortium name="US DOE Joint Genome Institute (JGI-PGF)"/>
            <person name="Walter F."/>
            <person name="Albersmeier A."/>
            <person name="Kalinowski J."/>
            <person name="Ruckert C."/>
        </authorList>
    </citation>
    <scope>NUCLEOTIDE SEQUENCE</scope>
    <source>
        <strain evidence="6">KCTC 42731</strain>
    </source>
</reference>
<gene>
    <name evidence="6" type="ORF">GCM10017161_34890</name>
</gene>
<proteinExistence type="inferred from homology"/>
<dbReference type="PANTHER" id="PTHR35530">
    <property type="entry name" value="TAUTOMERASE-RELATED"/>
    <property type="match status" value="1"/>
</dbReference>
<accession>A0A919BQG6</accession>
<dbReference type="GO" id="GO:0016853">
    <property type="term" value="F:isomerase activity"/>
    <property type="evidence" value="ECO:0007669"/>
    <property type="project" value="UniProtKB-UniRule"/>
</dbReference>
<dbReference type="InterPro" id="IPR018191">
    <property type="entry name" value="4-OT"/>
</dbReference>
<dbReference type="EC" id="5.3.2.-" evidence="4"/>
<evidence type="ECO:0000313" key="6">
    <source>
        <dbReference type="EMBL" id="GHG02903.1"/>
    </source>
</evidence>
<sequence>MPYVKIQVTDEGVSAEQKAMLIHETTDMLSRVLDKDPATTFVVIEEVFMDNWGVAGLPVTQYRQQHNQSSLGE</sequence>